<keyword evidence="2" id="KW-1185">Reference proteome</keyword>
<organism evidence="1 2">
    <name type="scientific">Riccia fluitans</name>
    <dbReference type="NCBI Taxonomy" id="41844"/>
    <lineage>
        <taxon>Eukaryota</taxon>
        <taxon>Viridiplantae</taxon>
        <taxon>Streptophyta</taxon>
        <taxon>Embryophyta</taxon>
        <taxon>Marchantiophyta</taxon>
        <taxon>Marchantiopsida</taxon>
        <taxon>Marchantiidae</taxon>
        <taxon>Marchantiales</taxon>
        <taxon>Ricciaceae</taxon>
        <taxon>Riccia</taxon>
    </lineage>
</organism>
<evidence type="ECO:0000313" key="1">
    <source>
        <dbReference type="EMBL" id="KAL2614212.1"/>
    </source>
</evidence>
<comment type="caution">
    <text evidence="1">The sequence shown here is derived from an EMBL/GenBank/DDBJ whole genome shotgun (WGS) entry which is preliminary data.</text>
</comment>
<dbReference type="Proteomes" id="UP001605036">
    <property type="component" value="Unassembled WGS sequence"/>
</dbReference>
<gene>
    <name evidence="1" type="ORF">R1flu_025904</name>
</gene>
<dbReference type="AlphaFoldDB" id="A0ABD1XZ21"/>
<protein>
    <submittedName>
        <fullName evidence="1">Uncharacterized protein</fullName>
    </submittedName>
</protein>
<name>A0ABD1XZ21_9MARC</name>
<sequence>MQKISLPFLQSASAGEGAARTATTVLSSSGVYKRFYQTEVEITCGICNIRSQKEHNELKDACYDIKQ</sequence>
<accession>A0ABD1XZ21</accession>
<dbReference type="EMBL" id="JBHFFA010000007">
    <property type="protein sequence ID" value="KAL2614212.1"/>
    <property type="molecule type" value="Genomic_DNA"/>
</dbReference>
<proteinExistence type="predicted"/>
<evidence type="ECO:0000313" key="2">
    <source>
        <dbReference type="Proteomes" id="UP001605036"/>
    </source>
</evidence>
<reference evidence="1 2" key="1">
    <citation type="submission" date="2024-09" db="EMBL/GenBank/DDBJ databases">
        <title>Chromosome-scale assembly of Riccia fluitans.</title>
        <authorList>
            <person name="Paukszto L."/>
            <person name="Sawicki J."/>
            <person name="Karawczyk K."/>
            <person name="Piernik-Szablinska J."/>
            <person name="Szczecinska M."/>
            <person name="Mazdziarz M."/>
        </authorList>
    </citation>
    <scope>NUCLEOTIDE SEQUENCE [LARGE SCALE GENOMIC DNA]</scope>
    <source>
        <strain evidence="1">Rf_01</strain>
        <tissue evidence="1">Aerial parts of the thallus</tissue>
    </source>
</reference>